<evidence type="ECO:0000313" key="2">
    <source>
        <dbReference type="Proteomes" id="UP000004986"/>
    </source>
</evidence>
<keyword evidence="2" id="KW-1185">Reference proteome</keyword>
<name>F3GM22_PSESJ</name>
<dbReference type="SUPFAM" id="SSF53850">
    <property type="entry name" value="Periplasmic binding protein-like II"/>
    <property type="match status" value="1"/>
</dbReference>
<dbReference type="Pfam" id="PF13416">
    <property type="entry name" value="SBP_bac_8"/>
    <property type="match status" value="1"/>
</dbReference>
<gene>
    <name evidence="1" type="ORF">PSYPI_39904</name>
</gene>
<dbReference type="HOGENOM" id="CLU_1964284_0_0_6"/>
<dbReference type="Gene3D" id="3.40.190.10">
    <property type="entry name" value="Periplasmic binding protein-like II"/>
    <property type="match status" value="1"/>
</dbReference>
<organism evidence="1 2">
    <name type="scientific">Pseudomonas syringae pv. pisi str. 1704B</name>
    <dbReference type="NCBI Taxonomy" id="629263"/>
    <lineage>
        <taxon>Bacteria</taxon>
        <taxon>Pseudomonadati</taxon>
        <taxon>Pseudomonadota</taxon>
        <taxon>Gammaproteobacteria</taxon>
        <taxon>Pseudomonadales</taxon>
        <taxon>Pseudomonadaceae</taxon>
        <taxon>Pseudomonas</taxon>
        <taxon>Pseudomonas syringae</taxon>
    </lineage>
</organism>
<reference evidence="1 2" key="1">
    <citation type="journal article" date="2011" name="PLoS Pathog.">
        <title>Dynamic evolution of pathogenicity revealed by sequencing and comparative genomics of 19 Pseudomonas syringae isolates.</title>
        <authorList>
            <person name="Baltrus D.A."/>
            <person name="Nishimura M.T."/>
            <person name="Romanchuk A."/>
            <person name="Chang J.H."/>
            <person name="Mukhtar M.S."/>
            <person name="Cherkis K."/>
            <person name="Roach J."/>
            <person name="Grant S.R."/>
            <person name="Jones C.D."/>
            <person name="Dangl J.L."/>
        </authorList>
    </citation>
    <scope>NUCLEOTIDE SEQUENCE [LARGE SCALE GENOMIC DNA]</scope>
    <source>
        <strain evidence="1 2">1704B</strain>
    </source>
</reference>
<dbReference type="EMBL" id="AEAI01002820">
    <property type="protein sequence ID" value="EGH48125.1"/>
    <property type="molecule type" value="Genomic_DNA"/>
</dbReference>
<evidence type="ECO:0008006" key="3">
    <source>
        <dbReference type="Google" id="ProtNLM"/>
    </source>
</evidence>
<dbReference type="InterPro" id="IPR006059">
    <property type="entry name" value="SBP"/>
</dbReference>
<dbReference type="Proteomes" id="UP000004986">
    <property type="component" value="Unassembled WGS sequence"/>
</dbReference>
<sequence>DDAAIGALDAALAVQGAGLASFKDIGNMSIEEIDRLADVLVRKQQQGHFAAFWSGDEEAAELMLSPDIDIQSLWSPTLVRLHRAGVKYRVAVPKEGYRGWFGGLSLSRHAKGPVLDAAYAYLNWWLSG</sequence>
<proteinExistence type="predicted"/>
<comment type="caution">
    <text evidence="1">The sequence shown here is derived from an EMBL/GenBank/DDBJ whole genome shotgun (WGS) entry which is preliminary data.</text>
</comment>
<dbReference type="AlphaFoldDB" id="F3GM22"/>
<feature type="non-terminal residue" evidence="1">
    <location>
        <position position="128"/>
    </location>
</feature>
<feature type="non-terminal residue" evidence="1">
    <location>
        <position position="1"/>
    </location>
</feature>
<evidence type="ECO:0000313" key="1">
    <source>
        <dbReference type="EMBL" id="EGH48125.1"/>
    </source>
</evidence>
<protein>
    <recommendedName>
        <fullName evidence="3">ABC transporter substrate-binding protein</fullName>
    </recommendedName>
</protein>
<accession>F3GM22</accession>